<dbReference type="PANTHER" id="PTHR13325">
    <property type="entry name" value="PROTEASE M50 MEMBRANE-BOUND TRANSCRIPTION FACTOR SITE 2 PROTEASE"/>
    <property type="match status" value="1"/>
</dbReference>
<accession>A0A9Q0FBK5</accession>
<proteinExistence type="predicted"/>
<dbReference type="PANTHER" id="PTHR13325:SF3">
    <property type="entry name" value="MEMBRANE-BOUND TRANSCRIPTION FACTOR SITE-2 PROTEASE"/>
    <property type="match status" value="1"/>
</dbReference>
<evidence type="ECO:0000313" key="9">
    <source>
        <dbReference type="EMBL" id="KAJ4828528.1"/>
    </source>
</evidence>
<feature type="transmembrane region" description="Helical" evidence="7">
    <location>
        <begin position="199"/>
        <end position="225"/>
    </location>
</feature>
<dbReference type="GO" id="GO:0031293">
    <property type="term" value="P:membrane protein intracellular domain proteolysis"/>
    <property type="evidence" value="ECO:0007669"/>
    <property type="project" value="TreeGrafter"/>
</dbReference>
<evidence type="ECO:0000256" key="4">
    <source>
        <dbReference type="ARBA" id="ARBA00023136"/>
    </source>
</evidence>
<protein>
    <recommendedName>
        <fullName evidence="5">Endopeptidase S2P</fullName>
    </recommendedName>
</protein>
<comment type="subcellular location">
    <subcellularLocation>
        <location evidence="1">Endomembrane system</location>
        <topology evidence="1">Multi-pass membrane protein</topology>
    </subcellularLocation>
</comment>
<keyword evidence="2 7" id="KW-0812">Transmembrane</keyword>
<evidence type="ECO:0000256" key="2">
    <source>
        <dbReference type="ARBA" id="ARBA00022692"/>
    </source>
</evidence>
<dbReference type="OrthoDB" id="69989at2759"/>
<evidence type="ECO:0000256" key="7">
    <source>
        <dbReference type="SAM" id="Phobius"/>
    </source>
</evidence>
<keyword evidence="4 7" id="KW-0472">Membrane</keyword>
<dbReference type="GO" id="GO:1905897">
    <property type="term" value="P:regulation of response to endoplasmic reticulum stress"/>
    <property type="evidence" value="ECO:0007669"/>
    <property type="project" value="TreeGrafter"/>
</dbReference>
<feature type="transmembrane region" description="Helical" evidence="7">
    <location>
        <begin position="72"/>
        <end position="101"/>
    </location>
</feature>
<feature type="transmembrane region" description="Helical" evidence="7">
    <location>
        <begin position="161"/>
        <end position="179"/>
    </location>
</feature>
<reference evidence="9" key="1">
    <citation type="submission" date="2022-02" db="EMBL/GenBank/DDBJ databases">
        <authorList>
            <person name="Henning P.M."/>
            <person name="McCubbin A.G."/>
            <person name="Shore J.S."/>
        </authorList>
    </citation>
    <scope>NUCLEOTIDE SEQUENCE</scope>
    <source>
        <strain evidence="9">F60SS</strain>
        <tissue evidence="9">Leaves</tissue>
    </source>
</reference>
<keyword evidence="10" id="KW-1185">Reference proteome</keyword>
<evidence type="ECO:0000256" key="3">
    <source>
        <dbReference type="ARBA" id="ARBA00022989"/>
    </source>
</evidence>
<gene>
    <name evidence="9" type="ORF">Tsubulata_002859</name>
</gene>
<feature type="compositionally biased region" description="Low complexity" evidence="6">
    <location>
        <begin position="8"/>
        <end position="19"/>
    </location>
</feature>
<dbReference type="AlphaFoldDB" id="A0A9Q0FBK5"/>
<name>A0A9Q0FBK5_9ROSI</name>
<evidence type="ECO:0000256" key="5">
    <source>
        <dbReference type="ARBA" id="ARBA00032658"/>
    </source>
</evidence>
<dbReference type="PRINTS" id="PR01000">
    <property type="entry name" value="SREBPS2PTASE"/>
</dbReference>
<sequence length="404" mass="44442">MEERVGRRSTTGRGQRQPRPLLPLATPNRTRNDKHSTATTTISCCYCDCKISALNGPLFRFGRKHAKWLRPWFSVGVGFALTALLGATMILVWELGIALRVFRWNPGVSGSLLFGLSPEVYGLRVSLADAGYLLFSTVVSVSVHEFGHAIAAASEGIQMEYIAVFVAVLFPGALVAFSWEMLQALENFAALRVYCAGIWHNAVCCAACGIALFLMPLFLCPFYVYGENPMVLDVPSTSPLSGYLSPGDVILALNGYRIQNEREWIMKTALMDKQTRQTSNDSAYSEELAVVYGRNSYCVPTSTIEEIQKIHLAENPSACPSDLTEFVSVQCNDISKLKDGSIDDDPPKIWVNSHCLNAKEVVKLSKCFDEIGTEMTNGSSCLCSQVHLFSISCIIICSRVISFI</sequence>
<dbReference type="Pfam" id="PF02163">
    <property type="entry name" value="Peptidase_M50"/>
    <property type="match status" value="1"/>
</dbReference>
<dbReference type="InterPro" id="IPR001193">
    <property type="entry name" value="MBTPS2"/>
</dbReference>
<dbReference type="GO" id="GO:0016020">
    <property type="term" value="C:membrane"/>
    <property type="evidence" value="ECO:0007669"/>
    <property type="project" value="InterPro"/>
</dbReference>
<dbReference type="GO" id="GO:0012505">
    <property type="term" value="C:endomembrane system"/>
    <property type="evidence" value="ECO:0007669"/>
    <property type="project" value="UniProtKB-SubCell"/>
</dbReference>
<reference evidence="9" key="2">
    <citation type="journal article" date="2023" name="Plants (Basel)">
        <title>Annotation of the Turnera subulata (Passifloraceae) Draft Genome Reveals the S-Locus Evolved after the Divergence of Turneroideae from Passifloroideae in a Stepwise Manner.</title>
        <authorList>
            <person name="Henning P.M."/>
            <person name="Roalson E.H."/>
            <person name="Mir W."/>
            <person name="McCubbin A.G."/>
            <person name="Shore J.S."/>
        </authorList>
    </citation>
    <scope>NUCLEOTIDE SEQUENCE</scope>
    <source>
        <strain evidence="9">F60SS</strain>
    </source>
</reference>
<evidence type="ECO:0000313" key="10">
    <source>
        <dbReference type="Proteomes" id="UP001141552"/>
    </source>
</evidence>
<dbReference type="Proteomes" id="UP001141552">
    <property type="component" value="Unassembled WGS sequence"/>
</dbReference>
<evidence type="ECO:0000256" key="6">
    <source>
        <dbReference type="SAM" id="MobiDB-lite"/>
    </source>
</evidence>
<feature type="domain" description="Peptidase M50" evidence="8">
    <location>
        <begin position="133"/>
        <end position="292"/>
    </location>
</feature>
<dbReference type="GO" id="GO:0004222">
    <property type="term" value="F:metalloendopeptidase activity"/>
    <property type="evidence" value="ECO:0007669"/>
    <property type="project" value="InterPro"/>
</dbReference>
<dbReference type="GO" id="GO:0005737">
    <property type="term" value="C:cytoplasm"/>
    <property type="evidence" value="ECO:0007669"/>
    <property type="project" value="TreeGrafter"/>
</dbReference>
<evidence type="ECO:0000259" key="8">
    <source>
        <dbReference type="Pfam" id="PF02163"/>
    </source>
</evidence>
<dbReference type="EMBL" id="JAKUCV010006149">
    <property type="protein sequence ID" value="KAJ4828528.1"/>
    <property type="molecule type" value="Genomic_DNA"/>
</dbReference>
<evidence type="ECO:0000256" key="1">
    <source>
        <dbReference type="ARBA" id="ARBA00004127"/>
    </source>
</evidence>
<organism evidence="9 10">
    <name type="scientific">Turnera subulata</name>
    <dbReference type="NCBI Taxonomy" id="218843"/>
    <lineage>
        <taxon>Eukaryota</taxon>
        <taxon>Viridiplantae</taxon>
        <taxon>Streptophyta</taxon>
        <taxon>Embryophyta</taxon>
        <taxon>Tracheophyta</taxon>
        <taxon>Spermatophyta</taxon>
        <taxon>Magnoliopsida</taxon>
        <taxon>eudicotyledons</taxon>
        <taxon>Gunneridae</taxon>
        <taxon>Pentapetalae</taxon>
        <taxon>rosids</taxon>
        <taxon>fabids</taxon>
        <taxon>Malpighiales</taxon>
        <taxon>Passifloraceae</taxon>
        <taxon>Turnera</taxon>
    </lineage>
</organism>
<comment type="caution">
    <text evidence="9">The sequence shown here is derived from an EMBL/GenBank/DDBJ whole genome shotgun (WGS) entry which is preliminary data.</text>
</comment>
<dbReference type="InterPro" id="IPR008915">
    <property type="entry name" value="Peptidase_M50"/>
</dbReference>
<feature type="region of interest" description="Disordered" evidence="6">
    <location>
        <begin position="1"/>
        <end position="34"/>
    </location>
</feature>
<keyword evidence="3 7" id="KW-1133">Transmembrane helix</keyword>